<accession>A0A9P7DWH8</accession>
<reference evidence="2" key="1">
    <citation type="journal article" date="2020" name="New Phytol.">
        <title>Comparative genomics reveals dynamic genome evolution in host specialist ectomycorrhizal fungi.</title>
        <authorList>
            <person name="Lofgren L.A."/>
            <person name="Nguyen N.H."/>
            <person name="Vilgalys R."/>
            <person name="Ruytinx J."/>
            <person name="Liao H.L."/>
            <person name="Branco S."/>
            <person name="Kuo A."/>
            <person name="LaButti K."/>
            <person name="Lipzen A."/>
            <person name="Andreopoulos W."/>
            <person name="Pangilinan J."/>
            <person name="Riley R."/>
            <person name="Hundley H."/>
            <person name="Na H."/>
            <person name="Barry K."/>
            <person name="Grigoriev I.V."/>
            <person name="Stajich J.E."/>
            <person name="Kennedy P.G."/>
        </authorList>
    </citation>
    <scope>NUCLEOTIDE SEQUENCE</scope>
    <source>
        <strain evidence="2">S12</strain>
    </source>
</reference>
<feature type="signal peptide" evidence="1">
    <location>
        <begin position="1"/>
        <end position="15"/>
    </location>
</feature>
<keyword evidence="1" id="KW-0732">Signal</keyword>
<gene>
    <name evidence="2" type="ORF">HD556DRAFT_491503</name>
</gene>
<dbReference type="Proteomes" id="UP000719766">
    <property type="component" value="Unassembled WGS sequence"/>
</dbReference>
<protein>
    <recommendedName>
        <fullName evidence="4">Secreted protein</fullName>
    </recommendedName>
</protein>
<feature type="chain" id="PRO_5040162503" description="Secreted protein" evidence="1">
    <location>
        <begin position="16"/>
        <end position="67"/>
    </location>
</feature>
<evidence type="ECO:0000256" key="1">
    <source>
        <dbReference type="SAM" id="SignalP"/>
    </source>
</evidence>
<evidence type="ECO:0000313" key="3">
    <source>
        <dbReference type="Proteomes" id="UP000719766"/>
    </source>
</evidence>
<name>A0A9P7DWH8_9AGAM</name>
<dbReference type="AlphaFoldDB" id="A0A9P7DWH8"/>
<proteinExistence type="predicted"/>
<dbReference type="RefSeq" id="XP_041166538.1">
    <property type="nucleotide sequence ID" value="XM_041310766.1"/>
</dbReference>
<dbReference type="GeneID" id="64604530"/>
<sequence>MISCWITTHILVVVAIRCSYTELVSVNLPKGLTCDKYMGTFMRLAGSYLTNPEAAEGCQYCPYTTTD</sequence>
<evidence type="ECO:0000313" key="2">
    <source>
        <dbReference type="EMBL" id="KAG1804923.1"/>
    </source>
</evidence>
<comment type="caution">
    <text evidence="2">The sequence shown here is derived from an EMBL/GenBank/DDBJ whole genome shotgun (WGS) entry which is preliminary data.</text>
</comment>
<organism evidence="2 3">
    <name type="scientific">Suillus plorans</name>
    <dbReference type="NCBI Taxonomy" id="116603"/>
    <lineage>
        <taxon>Eukaryota</taxon>
        <taxon>Fungi</taxon>
        <taxon>Dikarya</taxon>
        <taxon>Basidiomycota</taxon>
        <taxon>Agaricomycotina</taxon>
        <taxon>Agaricomycetes</taxon>
        <taxon>Agaricomycetidae</taxon>
        <taxon>Boletales</taxon>
        <taxon>Suillineae</taxon>
        <taxon>Suillaceae</taxon>
        <taxon>Suillus</taxon>
    </lineage>
</organism>
<dbReference type="EMBL" id="JABBWE010000003">
    <property type="protein sequence ID" value="KAG1804923.1"/>
    <property type="molecule type" value="Genomic_DNA"/>
</dbReference>
<dbReference type="OrthoDB" id="245989at2759"/>
<evidence type="ECO:0008006" key="4">
    <source>
        <dbReference type="Google" id="ProtNLM"/>
    </source>
</evidence>
<keyword evidence="3" id="KW-1185">Reference proteome</keyword>